<dbReference type="HOGENOM" id="CLU_3270923_0_0_9"/>
<reference evidence="1 2" key="1">
    <citation type="journal article" date="2013" name="Environ. Microbiol.">
        <title>Chloride and organic osmolytes: a hybrid strategy to cope with elevated salinities by the moderately halophilic, chloride-dependent bacterium Halobacillus halophilus.</title>
        <authorList>
            <person name="Saum S.H."/>
            <person name="Pfeiffer F."/>
            <person name="Palm P."/>
            <person name="Rampp M."/>
            <person name="Schuster S.C."/>
            <person name="Muller V."/>
            <person name="Oesterhelt D."/>
        </authorList>
    </citation>
    <scope>NUCLEOTIDE SEQUENCE [LARGE SCALE GENOMIC DNA]</scope>
    <source>
        <strain evidence="2">ATCC 35676 / DSM 2266 / JCM 20832 / KCTC 3685 / LMG 17431 / NBRC 102448 / NCIMB 2269</strain>
    </source>
</reference>
<dbReference type="STRING" id="866895.HBHAL_4100"/>
<dbReference type="PATRIC" id="fig|866895.3.peg.3134"/>
<evidence type="ECO:0000313" key="2">
    <source>
        <dbReference type="Proteomes" id="UP000007397"/>
    </source>
</evidence>
<dbReference type="KEGG" id="hhd:HBHAL_4100"/>
<protein>
    <submittedName>
        <fullName evidence="1">Uncharacterized protein</fullName>
    </submittedName>
</protein>
<dbReference type="EMBL" id="HE717023">
    <property type="protein sequence ID" value="CCG46442.1"/>
    <property type="molecule type" value="Genomic_DNA"/>
</dbReference>
<name>I0JQM2_HALH3</name>
<proteinExistence type="predicted"/>
<gene>
    <name evidence="1" type="ordered locus">HBHAL_4100</name>
</gene>
<dbReference type="Proteomes" id="UP000007397">
    <property type="component" value="Chromosome"/>
</dbReference>
<dbReference type="AlphaFoldDB" id="I0JQM2"/>
<keyword evidence="2" id="KW-1185">Reference proteome</keyword>
<sequence length="41" mass="4607">MLLTIKKAMVRPEELSECTLFKFPFISTSGHPVIGIPYVLV</sequence>
<accession>I0JQM2</accession>
<organism evidence="1 2">
    <name type="scientific">Halobacillus halophilus (strain ATCC 35676 / DSM 2266 / JCM 20832 / KCTC 3685 / LMG 17431 / NBRC 102448 / NCIMB 2269)</name>
    <name type="common">Sporosarcina halophila</name>
    <dbReference type="NCBI Taxonomy" id="866895"/>
    <lineage>
        <taxon>Bacteria</taxon>
        <taxon>Bacillati</taxon>
        <taxon>Bacillota</taxon>
        <taxon>Bacilli</taxon>
        <taxon>Bacillales</taxon>
        <taxon>Bacillaceae</taxon>
        <taxon>Halobacillus</taxon>
    </lineage>
</organism>
<evidence type="ECO:0000313" key="1">
    <source>
        <dbReference type="EMBL" id="CCG46442.1"/>
    </source>
</evidence>